<organism evidence="1">
    <name type="scientific">Cupriavidus oxalaticus</name>
    <dbReference type="NCBI Taxonomy" id="96344"/>
    <lineage>
        <taxon>Bacteria</taxon>
        <taxon>Pseudomonadati</taxon>
        <taxon>Pseudomonadota</taxon>
        <taxon>Betaproteobacteria</taxon>
        <taxon>Burkholderiales</taxon>
        <taxon>Burkholderiaceae</taxon>
        <taxon>Cupriavidus</taxon>
    </lineage>
</organism>
<protein>
    <submittedName>
        <fullName evidence="1">Uncharacterized protein</fullName>
    </submittedName>
</protein>
<gene>
    <name evidence="1" type="ORF">CO2235_150165</name>
</gene>
<dbReference type="Proteomes" id="UP000256862">
    <property type="component" value="Chromosome CO2235"/>
</dbReference>
<comment type="caution">
    <text evidence="1">The sequence shown here is derived from an EMBL/GenBank/DDBJ whole genome shotgun (WGS) entry which is preliminary data.</text>
</comment>
<dbReference type="AlphaFoldDB" id="A0A375FYX8"/>
<name>A0A375FYX8_9BURK</name>
<proteinExistence type="predicted"/>
<sequence>MLPQHSLANDFFARFACDFLKRSGARCPAAGMVSGAGGWEFREASSAQRDRDLPAMER</sequence>
<dbReference type="EMBL" id="OGUS01000115">
    <property type="protein sequence ID" value="SPC12510.1"/>
    <property type="molecule type" value="Genomic_DNA"/>
</dbReference>
<evidence type="ECO:0000313" key="1">
    <source>
        <dbReference type="EMBL" id="SPC12510.1"/>
    </source>
</evidence>
<accession>A0A375FYX8</accession>
<reference evidence="1" key="1">
    <citation type="submission" date="2018-01" db="EMBL/GenBank/DDBJ databases">
        <authorList>
            <person name="Clerissi C."/>
        </authorList>
    </citation>
    <scope>NUCLEOTIDE SEQUENCE</scope>
    <source>
        <strain evidence="1">Cupriavidus oxalaticus LMG 2235</strain>
    </source>
</reference>